<dbReference type="AlphaFoldDB" id="A0ABD1Y773"/>
<name>A0ABD1Y773_9MARC</name>
<keyword evidence="4" id="KW-1185">Reference proteome</keyword>
<feature type="compositionally biased region" description="Polar residues" evidence="1">
    <location>
        <begin position="802"/>
        <end position="813"/>
    </location>
</feature>
<evidence type="ECO:0000313" key="3">
    <source>
        <dbReference type="EMBL" id="KAL2621452.1"/>
    </source>
</evidence>
<feature type="region of interest" description="Disordered" evidence="1">
    <location>
        <begin position="765"/>
        <end position="825"/>
    </location>
</feature>
<dbReference type="CDD" id="cd00158">
    <property type="entry name" value="RHOD"/>
    <property type="match status" value="1"/>
</dbReference>
<feature type="compositionally biased region" description="Polar residues" evidence="1">
    <location>
        <begin position="363"/>
        <end position="377"/>
    </location>
</feature>
<dbReference type="Pfam" id="PF00581">
    <property type="entry name" value="Rhodanese"/>
    <property type="match status" value="1"/>
</dbReference>
<dbReference type="Proteomes" id="UP001605036">
    <property type="component" value="Unassembled WGS sequence"/>
</dbReference>
<reference evidence="3 4" key="1">
    <citation type="submission" date="2024-09" db="EMBL/GenBank/DDBJ databases">
        <title>Chromosome-scale assembly of Riccia fluitans.</title>
        <authorList>
            <person name="Paukszto L."/>
            <person name="Sawicki J."/>
            <person name="Karawczyk K."/>
            <person name="Piernik-Szablinska J."/>
            <person name="Szczecinska M."/>
            <person name="Mazdziarz M."/>
        </authorList>
    </citation>
    <scope>NUCLEOTIDE SEQUENCE [LARGE SCALE GENOMIC DNA]</scope>
    <source>
        <strain evidence="3">Rf_01</strain>
        <tissue evidence="3">Aerial parts of the thallus</tissue>
    </source>
</reference>
<dbReference type="Gene3D" id="3.40.250.10">
    <property type="entry name" value="Rhodanese-like domain"/>
    <property type="match status" value="1"/>
</dbReference>
<evidence type="ECO:0000256" key="1">
    <source>
        <dbReference type="SAM" id="MobiDB-lite"/>
    </source>
</evidence>
<evidence type="ECO:0000259" key="2">
    <source>
        <dbReference type="PROSITE" id="PS50206"/>
    </source>
</evidence>
<feature type="compositionally biased region" description="Pro residues" evidence="1">
    <location>
        <begin position="814"/>
        <end position="825"/>
    </location>
</feature>
<proteinExistence type="predicted"/>
<sequence>MAVCCLCSGPVLSARRPAEVTVFGDSPGSNSAASPGLRRNRQLVDKPVVCSRLSELFGAGTTFELRSKSSQILPGIRLRSSNVAPIVSALAPELEDTRSLVEAPSVLLKVSGGALGEDGSSNIDPKESLNNAVQAVTDGIDSSSTQESLNNAVQAVTDGIDSSSTQESLNNAVQGVTDGIDSSSTQESLNNAVQGFTDGIDSSSTQESLNNAVQGFTDGIDSSSTQDTLNNAVQGLTDGIDSSTATDNIVKAAAENGSSGDAVLSAKEKYLQSIGGGFKQPEDEDLFGGLKDVQDFLTNSVDNLVKSLTSAFNGSGNAGKPTNPVDNLVKSVTSAFDGAGNAVKSSYETVNGSLDKLLKSATGPANNGVSEIRSNVGGTKAPSVSGDIDFTAPFRMGTPANDALRDVVIVVKDVTGKALVTAGGLISDFYATTKDSLPDDTVVILNDIEDKISQVSKPLGGVLNEVYAVVVEAEKAAGIDPENPVIPVILVLGGTLFISISWFQSKYGGYTGDLQPSEALELLKKEGNVVLVDVRPQELRESEGIPDLRRSTRYKFAAIDVLKAEKSVRGQLKNASEVDNLLTAAVIRNLKNVNRETNIIVLDEDGSQSKEIARGLRKSGTKRAYRVEGGYKAWAKEGLRSKADAPQTPLIILKEEAEAILEEVKPTVAGVIGVTTGLVAGTYALLEWEKTLQLIGVIGLATTVYLRVESYDNIEDLKADIRLVQKPFRSLIQGILLLTGQAEKRELQLATSPASSAIQGRMLQAAAKHGAASEKEQGEVVSSDTTEVSEDEYASAVDDSELNQSHSASGSQQEPPPTTPAPPPQ</sequence>
<dbReference type="PANTHER" id="PTHR34209">
    <property type="entry name" value="RHODANESE/CELL CYCLE CONTROL PHOSPHATASE SUPERFAMILY PROTEIN"/>
    <property type="match status" value="1"/>
</dbReference>
<gene>
    <name evidence="3" type="ORF">R1flu_001657</name>
</gene>
<protein>
    <recommendedName>
        <fullName evidence="2">Rhodanese domain-containing protein</fullName>
    </recommendedName>
</protein>
<evidence type="ECO:0000313" key="4">
    <source>
        <dbReference type="Proteomes" id="UP001605036"/>
    </source>
</evidence>
<dbReference type="SMART" id="SM00450">
    <property type="entry name" value="RHOD"/>
    <property type="match status" value="1"/>
</dbReference>
<comment type="caution">
    <text evidence="3">The sequence shown here is derived from an EMBL/GenBank/DDBJ whole genome shotgun (WGS) entry which is preliminary data.</text>
</comment>
<organism evidence="3 4">
    <name type="scientific">Riccia fluitans</name>
    <dbReference type="NCBI Taxonomy" id="41844"/>
    <lineage>
        <taxon>Eukaryota</taxon>
        <taxon>Viridiplantae</taxon>
        <taxon>Streptophyta</taxon>
        <taxon>Embryophyta</taxon>
        <taxon>Marchantiophyta</taxon>
        <taxon>Marchantiopsida</taxon>
        <taxon>Marchantiidae</taxon>
        <taxon>Marchantiales</taxon>
        <taxon>Ricciaceae</taxon>
        <taxon>Riccia</taxon>
    </lineage>
</organism>
<feature type="domain" description="Rhodanese" evidence="2">
    <location>
        <begin position="525"/>
        <end position="643"/>
    </location>
</feature>
<dbReference type="PROSITE" id="PS50206">
    <property type="entry name" value="RHODANESE_3"/>
    <property type="match status" value="1"/>
</dbReference>
<dbReference type="SUPFAM" id="SSF52821">
    <property type="entry name" value="Rhodanese/Cell cycle control phosphatase"/>
    <property type="match status" value="1"/>
</dbReference>
<dbReference type="PANTHER" id="PTHR34209:SF3">
    <property type="entry name" value="RHODANESE_CELL CYCLE CONTROL PHOSPHATASE SUPERFAMILY PROTEIN"/>
    <property type="match status" value="1"/>
</dbReference>
<dbReference type="InterPro" id="IPR044690">
    <property type="entry name" value="CAS_plant"/>
</dbReference>
<dbReference type="InterPro" id="IPR036873">
    <property type="entry name" value="Rhodanese-like_dom_sf"/>
</dbReference>
<feature type="compositionally biased region" description="Acidic residues" evidence="1">
    <location>
        <begin position="787"/>
        <end position="801"/>
    </location>
</feature>
<feature type="region of interest" description="Disordered" evidence="1">
    <location>
        <begin position="361"/>
        <end position="380"/>
    </location>
</feature>
<dbReference type="EMBL" id="JBHFFA010000006">
    <property type="protein sequence ID" value="KAL2621452.1"/>
    <property type="molecule type" value="Genomic_DNA"/>
</dbReference>
<accession>A0ABD1Y773</accession>
<dbReference type="InterPro" id="IPR001763">
    <property type="entry name" value="Rhodanese-like_dom"/>
</dbReference>